<sequence length="357" mass="39075">MLTDQPVGADRATAPFLVSKVQDLRGLRPLIEAHQAVCPDGVACRDCAGLDERLRLPQTGPFGVWVMTDTDNDRPLAAAHLGFGLAADGLPLMHVWTLLTDPHHPHEHPREVMSAWSTHWAASGPWAVREVRLHTQCPLAVTTPTGTAVHWSERTPVEGRTRRTDMRTAVHLPALEALVSTRHNHPDSPYEVTPLRGADRDALGRCLAAVGVTGRAAHYPQDDPDGGTRSRLVLGPEGLAAVFTETTTNPHTTPAPPRLSACEPALHLDRLRPLQRGYHTALLVWLTGWATWRAQQEGLRLVTAQVTDRAVARHLNTLGWFTTGIKPTPGGGFRWHLELTAPQPPQNTPAAQEEARR</sequence>
<dbReference type="Proteomes" id="UP000634660">
    <property type="component" value="Unassembled WGS sequence"/>
</dbReference>
<protein>
    <submittedName>
        <fullName evidence="1">Uncharacterized protein</fullName>
    </submittedName>
</protein>
<dbReference type="AlphaFoldDB" id="A0A918VGH2"/>
<evidence type="ECO:0000313" key="1">
    <source>
        <dbReference type="EMBL" id="GGZ95116.1"/>
    </source>
</evidence>
<evidence type="ECO:0000313" key="2">
    <source>
        <dbReference type="Proteomes" id="UP000634660"/>
    </source>
</evidence>
<organism evidence="1 2">
    <name type="scientific">Streptomyces subrutilus</name>
    <dbReference type="NCBI Taxonomy" id="36818"/>
    <lineage>
        <taxon>Bacteria</taxon>
        <taxon>Bacillati</taxon>
        <taxon>Actinomycetota</taxon>
        <taxon>Actinomycetes</taxon>
        <taxon>Kitasatosporales</taxon>
        <taxon>Streptomycetaceae</taxon>
        <taxon>Streptomyces</taxon>
    </lineage>
</organism>
<name>A0A918VGH2_9ACTN</name>
<dbReference type="EMBL" id="BMVX01000038">
    <property type="protein sequence ID" value="GGZ95116.1"/>
    <property type="molecule type" value="Genomic_DNA"/>
</dbReference>
<dbReference type="RefSeq" id="WP_189829129.1">
    <property type="nucleotide sequence ID" value="NZ_BMVX01000038.1"/>
</dbReference>
<comment type="caution">
    <text evidence="1">The sequence shown here is derived from an EMBL/GenBank/DDBJ whole genome shotgun (WGS) entry which is preliminary data.</text>
</comment>
<reference evidence="1" key="1">
    <citation type="journal article" date="2014" name="Int. J. Syst. Evol. Microbiol.">
        <title>Complete genome sequence of Corynebacterium casei LMG S-19264T (=DSM 44701T), isolated from a smear-ripened cheese.</title>
        <authorList>
            <consortium name="US DOE Joint Genome Institute (JGI-PGF)"/>
            <person name="Walter F."/>
            <person name="Albersmeier A."/>
            <person name="Kalinowski J."/>
            <person name="Ruckert C."/>
        </authorList>
    </citation>
    <scope>NUCLEOTIDE SEQUENCE</scope>
    <source>
        <strain evidence="1">JCM 4834</strain>
    </source>
</reference>
<proteinExistence type="predicted"/>
<accession>A0A918VGH2</accession>
<reference evidence="1" key="2">
    <citation type="submission" date="2020-09" db="EMBL/GenBank/DDBJ databases">
        <authorList>
            <person name="Sun Q."/>
            <person name="Ohkuma M."/>
        </authorList>
    </citation>
    <scope>NUCLEOTIDE SEQUENCE</scope>
    <source>
        <strain evidence="1">JCM 4834</strain>
    </source>
</reference>
<gene>
    <name evidence="1" type="ORF">GCM10010371_63770</name>
</gene>